<evidence type="ECO:0000313" key="1">
    <source>
        <dbReference type="EMBL" id="KAJ9104997.1"/>
    </source>
</evidence>
<reference evidence="1" key="1">
    <citation type="submission" date="2023-04" db="EMBL/GenBank/DDBJ databases">
        <title>Draft Genome sequencing of Naganishia species isolated from polar environments using Oxford Nanopore Technology.</title>
        <authorList>
            <person name="Leo P."/>
            <person name="Venkateswaran K."/>
        </authorList>
    </citation>
    <scope>NUCLEOTIDE SEQUENCE</scope>
    <source>
        <strain evidence="1">MNA-CCFEE 5262</strain>
    </source>
</reference>
<gene>
    <name evidence="1" type="ORF">QFC20_004438</name>
</gene>
<name>A0ACC2W1N5_9TREE</name>
<sequence length="152" mass="16805">MTIPRCNKVPILKAAGHTRSLPFGQLVTIVEIPTFLLAGENHTIPPFVVADLESIRQAVQFVHFLGGQIEPVQVKVTLDSRFADGLGNDRSPPLQTPDEEDEEEAEGDGESMRLEVRRALELVRVIDSAVAEKILKRSQGRHGRQSRFNADA</sequence>
<comment type="caution">
    <text evidence="1">The sequence shown here is derived from an EMBL/GenBank/DDBJ whole genome shotgun (WGS) entry which is preliminary data.</text>
</comment>
<dbReference type="EMBL" id="JASBWS010000051">
    <property type="protein sequence ID" value="KAJ9104997.1"/>
    <property type="molecule type" value="Genomic_DNA"/>
</dbReference>
<proteinExistence type="predicted"/>
<dbReference type="Proteomes" id="UP001230649">
    <property type="component" value="Unassembled WGS sequence"/>
</dbReference>
<organism evidence="1 2">
    <name type="scientific">Naganishia adeliensis</name>
    <dbReference type="NCBI Taxonomy" id="92952"/>
    <lineage>
        <taxon>Eukaryota</taxon>
        <taxon>Fungi</taxon>
        <taxon>Dikarya</taxon>
        <taxon>Basidiomycota</taxon>
        <taxon>Agaricomycotina</taxon>
        <taxon>Tremellomycetes</taxon>
        <taxon>Filobasidiales</taxon>
        <taxon>Filobasidiaceae</taxon>
        <taxon>Naganishia</taxon>
    </lineage>
</organism>
<accession>A0ACC2W1N5</accession>
<evidence type="ECO:0000313" key="2">
    <source>
        <dbReference type="Proteomes" id="UP001230649"/>
    </source>
</evidence>
<keyword evidence="2" id="KW-1185">Reference proteome</keyword>
<protein>
    <submittedName>
        <fullName evidence="1">Uncharacterized protein</fullName>
    </submittedName>
</protein>